<feature type="compositionally biased region" description="Polar residues" evidence="1">
    <location>
        <begin position="801"/>
        <end position="811"/>
    </location>
</feature>
<feature type="compositionally biased region" description="Polar residues" evidence="1">
    <location>
        <begin position="637"/>
        <end position="654"/>
    </location>
</feature>
<dbReference type="Gene3D" id="1.25.10.10">
    <property type="entry name" value="Leucine-rich Repeat Variant"/>
    <property type="match status" value="1"/>
</dbReference>
<proteinExistence type="predicted"/>
<dbReference type="InterPro" id="IPR051177">
    <property type="entry name" value="CIK-Related_Protein"/>
</dbReference>
<dbReference type="Gene3D" id="1.10.510.10">
    <property type="entry name" value="Transferase(Phosphotransferase) domain 1"/>
    <property type="match status" value="1"/>
</dbReference>
<dbReference type="AlphaFoldDB" id="A0A0R3S5J7"/>
<protein>
    <submittedName>
        <fullName evidence="3">Protein kinase domain-containing protein</fullName>
    </submittedName>
</protein>
<dbReference type="WBParaSite" id="EEL_0001006601-mRNA-1">
    <property type="protein sequence ID" value="EEL_0001006601-mRNA-1"/>
    <property type="gene ID" value="EEL_0001006601"/>
</dbReference>
<dbReference type="SUPFAM" id="SSF48371">
    <property type="entry name" value="ARM repeat"/>
    <property type="match status" value="1"/>
</dbReference>
<accession>A0A0R3S5J7</accession>
<feature type="region of interest" description="Disordered" evidence="1">
    <location>
        <begin position="562"/>
        <end position="601"/>
    </location>
</feature>
<sequence>MSSVLSSFFSRDPKSVFPYELPASSFYTFDGIFVGKSFKKTEPSERATCFWAALSDYGPGSVLKAQARKLKTLRHPNVLAYLDSTEMNGTFYLITEACIPLKIYITENKLTDKQKDFVVSWGLFQLISCLKFLHQEAGLSHENIRHSVYVTESGDWKLGGFENSTSFSNPRADLNSFALLTWEIFNGFNESITKPEAPKKIPHQLHEHYKKMATNRAAKLDTGELLRELRQAGGFFKNRYVDILLFLDEFQLKDAHEKQAFFTELKNELDFFPDNIAKYRILPKLIHSYEYGDAGSHVLTPLFRLGHLLDENEYQLRIVPCICKLFSSPDRVTRVKLLERIDEFAAHLTPQIVNERIYGNVACGFTDTSPAVRESTVKAMVSLADKLSNQHLNTDLMRHLARLQGADDQPGIRTNATICLGKIGCYIDPTHRQQILISAFTRALKDPFPPARMAAILALSATQQYYSLIEVANRILPALSPVTCDREKQVRDQSFKALHGFIEKLEKASENPELIAELEAQVKAGGKSGLLSSDKVPQWASWALKSLSGKFYKYSPSVQDQAESTHKQETSVDESSSATRRSEPKSYDTSSVKLGNDGWNEKDNRLCVETEEEWEDANDALATSTISMNEKWDNEQRGTTAAKSKTPITASSNPLGKSSGTGGLKLQHAVTKLTVEDDLDYLLGIKPKPNAVDRLSSNEITSRSTFAVKNTGNKLTDGWGDNLTTGGWDDFDMNSVSDSVLVTENEEWNISWDINEPVESKEISSAAESKEIRRAKIAARNEARRVEMARKRAARSIGGTRVTSSNDGSSH</sequence>
<dbReference type="InterPro" id="IPR016024">
    <property type="entry name" value="ARM-type_fold"/>
</dbReference>
<dbReference type="SUPFAM" id="SSF56112">
    <property type="entry name" value="Protein kinase-like (PK-like)"/>
    <property type="match status" value="1"/>
</dbReference>
<evidence type="ECO:0000256" key="1">
    <source>
        <dbReference type="SAM" id="MobiDB-lite"/>
    </source>
</evidence>
<reference evidence="3" key="1">
    <citation type="submission" date="2017-02" db="UniProtKB">
        <authorList>
            <consortium name="WormBaseParasite"/>
        </authorList>
    </citation>
    <scope>IDENTIFICATION</scope>
</reference>
<name>A0A0R3S5J7_9BILA</name>
<dbReference type="Proteomes" id="UP000050640">
    <property type="component" value="Unplaced"/>
</dbReference>
<dbReference type="PANTHER" id="PTHR12984">
    <property type="entry name" value="SCY1-RELATED S/T PROTEIN KINASE-LIKE"/>
    <property type="match status" value="1"/>
</dbReference>
<keyword evidence="2" id="KW-1185">Reference proteome</keyword>
<evidence type="ECO:0000313" key="3">
    <source>
        <dbReference type="WBParaSite" id="EEL_0001006601-mRNA-1"/>
    </source>
</evidence>
<dbReference type="PANTHER" id="PTHR12984:SF3">
    <property type="entry name" value="N-TERMINAL KINASE-LIKE PROTEIN"/>
    <property type="match status" value="1"/>
</dbReference>
<dbReference type="InterPro" id="IPR011989">
    <property type="entry name" value="ARM-like"/>
</dbReference>
<dbReference type="Gene3D" id="3.30.200.20">
    <property type="entry name" value="Phosphorylase Kinase, domain 1"/>
    <property type="match status" value="1"/>
</dbReference>
<feature type="region of interest" description="Disordered" evidence="1">
    <location>
        <begin position="792"/>
        <end position="811"/>
    </location>
</feature>
<evidence type="ECO:0000313" key="2">
    <source>
        <dbReference type="Proteomes" id="UP000050640"/>
    </source>
</evidence>
<dbReference type="STRING" id="1147741.A0A0R3S5J7"/>
<dbReference type="InterPro" id="IPR011009">
    <property type="entry name" value="Kinase-like_dom_sf"/>
</dbReference>
<organism evidence="2 3">
    <name type="scientific">Elaeophora elaphi</name>
    <dbReference type="NCBI Taxonomy" id="1147741"/>
    <lineage>
        <taxon>Eukaryota</taxon>
        <taxon>Metazoa</taxon>
        <taxon>Ecdysozoa</taxon>
        <taxon>Nematoda</taxon>
        <taxon>Chromadorea</taxon>
        <taxon>Rhabditida</taxon>
        <taxon>Spirurina</taxon>
        <taxon>Spiruromorpha</taxon>
        <taxon>Filarioidea</taxon>
        <taxon>Onchocercidae</taxon>
        <taxon>Elaeophora</taxon>
    </lineage>
</organism>
<feature type="region of interest" description="Disordered" evidence="1">
    <location>
        <begin position="634"/>
        <end position="662"/>
    </location>
</feature>